<sequence>MRPVKISDIKPMLDRGPVLILDRNRFVISFLQQAIRRSPKHVSTKTGDKSLPTEIWLQIFQELETMVHHNPVYPVKIRPMETAKGKTEPALICNVLSEWPAYGQIEDETMLRVYEHCLDQLFNNPDVHRQRHPFKVSETVRKWKFSIPISLLKSRNNFLFNEVKAPDMIAWVEDGECLLCNGRRGRSLVGREGAAACDGGWEKVIIILSKA</sequence>
<proteinExistence type="predicted"/>
<accession>A0A8H4U178</accession>
<organism evidence="1 2">
    <name type="scientific">Fusarium sarcochroum</name>
    <dbReference type="NCBI Taxonomy" id="1208366"/>
    <lineage>
        <taxon>Eukaryota</taxon>
        <taxon>Fungi</taxon>
        <taxon>Dikarya</taxon>
        <taxon>Ascomycota</taxon>
        <taxon>Pezizomycotina</taxon>
        <taxon>Sordariomycetes</taxon>
        <taxon>Hypocreomycetidae</taxon>
        <taxon>Hypocreales</taxon>
        <taxon>Nectriaceae</taxon>
        <taxon>Fusarium</taxon>
        <taxon>Fusarium lateritium species complex</taxon>
    </lineage>
</organism>
<gene>
    <name evidence="1" type="ORF">FSARC_4594</name>
</gene>
<dbReference type="Proteomes" id="UP000622797">
    <property type="component" value="Unassembled WGS sequence"/>
</dbReference>
<name>A0A8H4U178_9HYPO</name>
<dbReference type="AlphaFoldDB" id="A0A8H4U178"/>
<protein>
    <submittedName>
        <fullName evidence="1">Uncharacterized protein</fullName>
    </submittedName>
</protein>
<reference evidence="1" key="2">
    <citation type="submission" date="2020-05" db="EMBL/GenBank/DDBJ databases">
        <authorList>
            <person name="Kim H.-S."/>
            <person name="Proctor R.H."/>
            <person name="Brown D.W."/>
        </authorList>
    </citation>
    <scope>NUCLEOTIDE SEQUENCE</scope>
    <source>
        <strain evidence="1">NRRL 20472</strain>
    </source>
</reference>
<evidence type="ECO:0000313" key="2">
    <source>
        <dbReference type="Proteomes" id="UP000622797"/>
    </source>
</evidence>
<evidence type="ECO:0000313" key="1">
    <source>
        <dbReference type="EMBL" id="KAF4967941.1"/>
    </source>
</evidence>
<reference evidence="1" key="1">
    <citation type="journal article" date="2020" name="BMC Genomics">
        <title>Correction to: Identification and distribution of gene clusters required for synthesis of sphingolipid metabolism inhibitors in diverse species of the filamentous fungus Fusarium.</title>
        <authorList>
            <person name="Kim H.S."/>
            <person name="Lohmar J.M."/>
            <person name="Busman M."/>
            <person name="Brown D.W."/>
            <person name="Naumann T.A."/>
            <person name="Divon H.H."/>
            <person name="Lysoe E."/>
            <person name="Uhlig S."/>
            <person name="Proctor R.H."/>
        </authorList>
    </citation>
    <scope>NUCLEOTIDE SEQUENCE</scope>
    <source>
        <strain evidence="1">NRRL 20472</strain>
    </source>
</reference>
<dbReference type="EMBL" id="JABEXW010000215">
    <property type="protein sequence ID" value="KAF4967941.1"/>
    <property type="molecule type" value="Genomic_DNA"/>
</dbReference>
<comment type="caution">
    <text evidence="1">The sequence shown here is derived from an EMBL/GenBank/DDBJ whole genome shotgun (WGS) entry which is preliminary data.</text>
</comment>
<dbReference type="OrthoDB" id="4501419at2759"/>
<keyword evidence="2" id="KW-1185">Reference proteome</keyword>